<protein>
    <submittedName>
        <fullName evidence="2">E3 ubiquitin-protein ligase RNF130</fullName>
    </submittedName>
</protein>
<gene>
    <name evidence="2" type="ORF">C0J50_12496</name>
</gene>
<dbReference type="Proteomes" id="UP001205998">
    <property type="component" value="Unassembled WGS sequence"/>
</dbReference>
<dbReference type="InterPro" id="IPR003137">
    <property type="entry name" value="PA_domain"/>
</dbReference>
<comment type="caution">
    <text evidence="2">The sequence shown here is derived from an EMBL/GenBank/DDBJ whole genome shotgun (WGS) entry which is preliminary data.</text>
</comment>
<feature type="domain" description="PA" evidence="1">
    <location>
        <begin position="21"/>
        <end position="59"/>
    </location>
</feature>
<dbReference type="AlphaFoldDB" id="A0AAD5A0G1"/>
<dbReference type="Pfam" id="PF02225">
    <property type="entry name" value="PA"/>
    <property type="match status" value="1"/>
</dbReference>
<dbReference type="EMBL" id="MU596496">
    <property type="protein sequence ID" value="KAI5606952.1"/>
    <property type="molecule type" value="Genomic_DNA"/>
</dbReference>
<keyword evidence="3" id="KW-1185">Reference proteome</keyword>
<dbReference type="InterPro" id="IPR046450">
    <property type="entry name" value="PA_dom_sf"/>
</dbReference>
<reference evidence="2" key="1">
    <citation type="submission" date="2018-07" db="EMBL/GenBank/DDBJ databases">
        <title>Comparative genomics of catfishes provides insights into carnivory and benthic adaptation.</title>
        <authorList>
            <person name="Zhang Y."/>
            <person name="Wang D."/>
            <person name="Peng Z."/>
            <person name="Zheng S."/>
            <person name="Shao F."/>
            <person name="Tao W."/>
        </authorList>
    </citation>
    <scope>NUCLEOTIDE SEQUENCE</scope>
    <source>
        <strain evidence="2">Chongqing</strain>
    </source>
</reference>
<organism evidence="2 3">
    <name type="scientific">Silurus asotus</name>
    <name type="common">Amur catfish</name>
    <name type="synonym">Parasilurus asotus</name>
    <dbReference type="NCBI Taxonomy" id="30991"/>
    <lineage>
        <taxon>Eukaryota</taxon>
        <taxon>Metazoa</taxon>
        <taxon>Chordata</taxon>
        <taxon>Craniata</taxon>
        <taxon>Vertebrata</taxon>
        <taxon>Euteleostomi</taxon>
        <taxon>Actinopterygii</taxon>
        <taxon>Neopterygii</taxon>
        <taxon>Teleostei</taxon>
        <taxon>Ostariophysi</taxon>
        <taxon>Siluriformes</taxon>
        <taxon>Siluridae</taxon>
        <taxon>Silurus</taxon>
    </lineage>
</organism>
<accession>A0AAD5A0G1</accession>
<proteinExistence type="predicted"/>
<sequence>CSNMVDMQGCCPYTRFIIPPKTTHWIALVQRGKCMFKEKILKASAFNASAVLIYNNSSKEDTVTMAHEVLNFILR</sequence>
<evidence type="ECO:0000313" key="2">
    <source>
        <dbReference type="EMBL" id="KAI5606952.1"/>
    </source>
</evidence>
<dbReference type="Gene3D" id="3.50.30.30">
    <property type="match status" value="1"/>
</dbReference>
<feature type="non-terminal residue" evidence="2">
    <location>
        <position position="75"/>
    </location>
</feature>
<evidence type="ECO:0000259" key="1">
    <source>
        <dbReference type="Pfam" id="PF02225"/>
    </source>
</evidence>
<name>A0AAD5A0G1_SILAS</name>
<feature type="non-terminal residue" evidence="2">
    <location>
        <position position="1"/>
    </location>
</feature>
<dbReference type="SUPFAM" id="SSF52025">
    <property type="entry name" value="PA domain"/>
    <property type="match status" value="1"/>
</dbReference>
<evidence type="ECO:0000313" key="3">
    <source>
        <dbReference type="Proteomes" id="UP001205998"/>
    </source>
</evidence>